<feature type="transmembrane region" description="Helical" evidence="7">
    <location>
        <begin position="161"/>
        <end position="181"/>
    </location>
</feature>
<proteinExistence type="predicted"/>
<feature type="transmembrane region" description="Helical" evidence="7">
    <location>
        <begin position="476"/>
        <end position="500"/>
    </location>
</feature>
<evidence type="ECO:0000256" key="3">
    <source>
        <dbReference type="ARBA" id="ARBA00022692"/>
    </source>
</evidence>
<dbReference type="PANTHER" id="PTHR45649">
    <property type="entry name" value="AMINO-ACID PERMEASE BAT1"/>
    <property type="match status" value="1"/>
</dbReference>
<evidence type="ECO:0000256" key="2">
    <source>
        <dbReference type="ARBA" id="ARBA00022448"/>
    </source>
</evidence>
<evidence type="ECO:0000313" key="8">
    <source>
        <dbReference type="EMBL" id="KIL56787.1"/>
    </source>
</evidence>
<gene>
    <name evidence="8" type="ORF">M378DRAFT_172402</name>
</gene>
<organism evidence="8 9">
    <name type="scientific">Amanita muscaria (strain Koide BX008)</name>
    <dbReference type="NCBI Taxonomy" id="946122"/>
    <lineage>
        <taxon>Eukaryota</taxon>
        <taxon>Fungi</taxon>
        <taxon>Dikarya</taxon>
        <taxon>Basidiomycota</taxon>
        <taxon>Agaricomycotina</taxon>
        <taxon>Agaricomycetes</taxon>
        <taxon>Agaricomycetidae</taxon>
        <taxon>Agaricales</taxon>
        <taxon>Pluteineae</taxon>
        <taxon>Amanitaceae</taxon>
        <taxon>Amanita</taxon>
    </lineage>
</organism>
<reference evidence="8 9" key="1">
    <citation type="submission" date="2014-04" db="EMBL/GenBank/DDBJ databases">
        <title>Evolutionary Origins and Diversification of the Mycorrhizal Mutualists.</title>
        <authorList>
            <consortium name="DOE Joint Genome Institute"/>
            <consortium name="Mycorrhizal Genomics Consortium"/>
            <person name="Kohler A."/>
            <person name="Kuo A."/>
            <person name="Nagy L.G."/>
            <person name="Floudas D."/>
            <person name="Copeland A."/>
            <person name="Barry K.W."/>
            <person name="Cichocki N."/>
            <person name="Veneault-Fourrey C."/>
            <person name="LaButti K."/>
            <person name="Lindquist E.A."/>
            <person name="Lipzen A."/>
            <person name="Lundell T."/>
            <person name="Morin E."/>
            <person name="Murat C."/>
            <person name="Riley R."/>
            <person name="Ohm R."/>
            <person name="Sun H."/>
            <person name="Tunlid A."/>
            <person name="Henrissat B."/>
            <person name="Grigoriev I.V."/>
            <person name="Hibbett D.S."/>
            <person name="Martin F."/>
        </authorList>
    </citation>
    <scope>NUCLEOTIDE SEQUENCE [LARGE SCALE GENOMIC DNA]</scope>
    <source>
        <strain evidence="8 9">Koide BX008</strain>
    </source>
</reference>
<comment type="subcellular location">
    <subcellularLocation>
        <location evidence="1">Membrane</location>
        <topology evidence="1">Multi-pass membrane protein</topology>
    </subcellularLocation>
</comment>
<dbReference type="HOGENOM" id="CLU_004495_0_3_1"/>
<keyword evidence="4 7" id="KW-1133">Transmembrane helix</keyword>
<evidence type="ECO:0000313" key="9">
    <source>
        <dbReference type="Proteomes" id="UP000054549"/>
    </source>
</evidence>
<feature type="transmembrane region" description="Helical" evidence="7">
    <location>
        <begin position="442"/>
        <end position="464"/>
    </location>
</feature>
<keyword evidence="9" id="KW-1185">Reference proteome</keyword>
<protein>
    <recommendedName>
        <fullName evidence="10">Amino acid transporter</fullName>
    </recommendedName>
</protein>
<dbReference type="PANTHER" id="PTHR45649:SF6">
    <property type="entry name" value="GABA-SPECIFIC PERMEASE"/>
    <property type="match status" value="1"/>
</dbReference>
<feature type="transmembrane region" description="Helical" evidence="7">
    <location>
        <begin position="193"/>
        <end position="213"/>
    </location>
</feature>
<feature type="compositionally biased region" description="Basic and acidic residues" evidence="6">
    <location>
        <begin position="512"/>
        <end position="527"/>
    </location>
</feature>
<evidence type="ECO:0000256" key="4">
    <source>
        <dbReference type="ARBA" id="ARBA00022989"/>
    </source>
</evidence>
<dbReference type="GO" id="GO:0016020">
    <property type="term" value="C:membrane"/>
    <property type="evidence" value="ECO:0007669"/>
    <property type="project" value="UniProtKB-SubCell"/>
</dbReference>
<feature type="transmembrane region" description="Helical" evidence="7">
    <location>
        <begin position="316"/>
        <end position="339"/>
    </location>
</feature>
<keyword evidence="5 7" id="KW-0472">Membrane</keyword>
<feature type="transmembrane region" description="Helical" evidence="7">
    <location>
        <begin position="77"/>
        <end position="107"/>
    </location>
</feature>
<dbReference type="Pfam" id="PF13520">
    <property type="entry name" value="AA_permease_2"/>
    <property type="match status" value="1"/>
</dbReference>
<evidence type="ECO:0000256" key="7">
    <source>
        <dbReference type="SAM" id="Phobius"/>
    </source>
</evidence>
<sequence>MSLSSTLRSRHNARSVRQNADNTLLAHLGYKPEFRREFSMFETIAFAFSIMGVCSALSATFWFPLVAGGHVGMTFGWLVPSLFVLCVVSSLAELTSAMPTSAGIYYFAAKLAPEKHMPLISWIAGWSNVTGQIALLCSIEYTAAQMVTTAIAVGTDGNVNLGLAPTYGIMLAFLFSHAIVCSAATRVIARMTFVYAFVYVGTTIGAGIALLVVSRNNGVTASEAFGSLENNTGWTNNGWAFLLSFSDAMWTLTGYDAAAHIAEEVSGAAWSSPIAMVVGVAATEVLGFFLLIGMSFSTTSVSRLLATSLSLPAGQLFLDAFGKTGMLVLWTIMMTIQWINGVTQGIDASRVTFALARDNGLPGSRWLKIVSRRTDTPVNAVWFVMFMSAVIGLFSLSATALASLSGAAVVGLYSSYAIPIFLRVTSGRKRFKPGPFSLGRFSVPIGITAVSYCLFVVVFMSFPFTQQIRQASDMNFTFVIVAAVFIFSALSWVISARWWFTGPVPNIDTSESETKAESLEGKEKEAEVNVTEQL</sequence>
<feature type="transmembrane region" description="Helical" evidence="7">
    <location>
        <begin position="44"/>
        <end position="65"/>
    </location>
</feature>
<feature type="transmembrane region" description="Helical" evidence="7">
    <location>
        <begin position="119"/>
        <end position="141"/>
    </location>
</feature>
<dbReference type="InterPro" id="IPR002293">
    <property type="entry name" value="AA/rel_permease1"/>
</dbReference>
<feature type="transmembrane region" description="Helical" evidence="7">
    <location>
        <begin position="380"/>
        <end position="397"/>
    </location>
</feature>
<keyword evidence="2" id="KW-0813">Transport</keyword>
<evidence type="ECO:0000256" key="5">
    <source>
        <dbReference type="ARBA" id="ARBA00023136"/>
    </source>
</evidence>
<evidence type="ECO:0000256" key="6">
    <source>
        <dbReference type="SAM" id="MobiDB-lite"/>
    </source>
</evidence>
<accession>A0A0C2W6L6</accession>
<feature type="transmembrane region" description="Helical" evidence="7">
    <location>
        <begin position="274"/>
        <end position="296"/>
    </location>
</feature>
<dbReference type="Proteomes" id="UP000054549">
    <property type="component" value="Unassembled WGS sequence"/>
</dbReference>
<feature type="region of interest" description="Disordered" evidence="6">
    <location>
        <begin position="511"/>
        <end position="534"/>
    </location>
</feature>
<keyword evidence="3 7" id="KW-0812">Transmembrane</keyword>
<dbReference type="PIRSF" id="PIRSF006060">
    <property type="entry name" value="AA_transporter"/>
    <property type="match status" value="1"/>
</dbReference>
<dbReference type="AlphaFoldDB" id="A0A0C2W6L6"/>
<dbReference type="OrthoDB" id="4476201at2759"/>
<dbReference type="STRING" id="946122.A0A0C2W6L6"/>
<dbReference type="GO" id="GO:0022857">
    <property type="term" value="F:transmembrane transporter activity"/>
    <property type="evidence" value="ECO:0007669"/>
    <property type="project" value="InterPro"/>
</dbReference>
<dbReference type="EMBL" id="KN818400">
    <property type="protein sequence ID" value="KIL56787.1"/>
    <property type="molecule type" value="Genomic_DNA"/>
</dbReference>
<name>A0A0C2W6L6_AMAMK</name>
<evidence type="ECO:0008006" key="10">
    <source>
        <dbReference type="Google" id="ProtNLM"/>
    </source>
</evidence>
<feature type="transmembrane region" description="Helical" evidence="7">
    <location>
        <begin position="404"/>
        <end position="422"/>
    </location>
</feature>
<dbReference type="InParanoid" id="A0A0C2W6L6"/>
<dbReference type="Gene3D" id="1.20.1740.10">
    <property type="entry name" value="Amino acid/polyamine transporter I"/>
    <property type="match status" value="1"/>
</dbReference>
<evidence type="ECO:0000256" key="1">
    <source>
        <dbReference type="ARBA" id="ARBA00004141"/>
    </source>
</evidence>